<feature type="compositionally biased region" description="Low complexity" evidence="4">
    <location>
        <begin position="356"/>
        <end position="381"/>
    </location>
</feature>
<feature type="region of interest" description="Disordered" evidence="4">
    <location>
        <begin position="795"/>
        <end position="825"/>
    </location>
</feature>
<evidence type="ECO:0000256" key="4">
    <source>
        <dbReference type="SAM" id="MobiDB-lite"/>
    </source>
</evidence>
<feature type="compositionally biased region" description="Low complexity" evidence="4">
    <location>
        <begin position="181"/>
        <end position="190"/>
    </location>
</feature>
<evidence type="ECO:0000256" key="1">
    <source>
        <dbReference type="ARBA" id="ARBA00022737"/>
    </source>
</evidence>
<dbReference type="Gene3D" id="1.25.40.20">
    <property type="entry name" value="Ankyrin repeat-containing domain"/>
    <property type="match status" value="1"/>
</dbReference>
<feature type="compositionally biased region" description="Polar residues" evidence="4">
    <location>
        <begin position="466"/>
        <end position="481"/>
    </location>
</feature>
<dbReference type="Proteomes" id="UP000298030">
    <property type="component" value="Unassembled WGS sequence"/>
</dbReference>
<feature type="compositionally biased region" description="Basic and acidic residues" evidence="4">
    <location>
        <begin position="717"/>
        <end position="735"/>
    </location>
</feature>
<protein>
    <submittedName>
        <fullName evidence="5">Uncharacterized protein</fullName>
    </submittedName>
</protein>
<feature type="compositionally biased region" description="Basic and acidic residues" evidence="4">
    <location>
        <begin position="928"/>
        <end position="940"/>
    </location>
</feature>
<feature type="region of interest" description="Disordered" evidence="4">
    <location>
        <begin position="526"/>
        <end position="623"/>
    </location>
</feature>
<reference evidence="5 6" key="1">
    <citation type="journal article" date="2019" name="Nat. Ecol. Evol.">
        <title>Megaphylogeny resolves global patterns of mushroom evolution.</title>
        <authorList>
            <person name="Varga T."/>
            <person name="Krizsan K."/>
            <person name="Foldi C."/>
            <person name="Dima B."/>
            <person name="Sanchez-Garcia M."/>
            <person name="Sanchez-Ramirez S."/>
            <person name="Szollosi G.J."/>
            <person name="Szarkandi J.G."/>
            <person name="Papp V."/>
            <person name="Albert L."/>
            <person name="Andreopoulos W."/>
            <person name="Angelini C."/>
            <person name="Antonin V."/>
            <person name="Barry K.W."/>
            <person name="Bougher N.L."/>
            <person name="Buchanan P."/>
            <person name="Buyck B."/>
            <person name="Bense V."/>
            <person name="Catcheside P."/>
            <person name="Chovatia M."/>
            <person name="Cooper J."/>
            <person name="Damon W."/>
            <person name="Desjardin D."/>
            <person name="Finy P."/>
            <person name="Geml J."/>
            <person name="Haridas S."/>
            <person name="Hughes K."/>
            <person name="Justo A."/>
            <person name="Karasinski D."/>
            <person name="Kautmanova I."/>
            <person name="Kiss B."/>
            <person name="Kocsube S."/>
            <person name="Kotiranta H."/>
            <person name="LaButti K.M."/>
            <person name="Lechner B.E."/>
            <person name="Liimatainen K."/>
            <person name="Lipzen A."/>
            <person name="Lukacs Z."/>
            <person name="Mihaltcheva S."/>
            <person name="Morgado L.N."/>
            <person name="Niskanen T."/>
            <person name="Noordeloos M.E."/>
            <person name="Ohm R.A."/>
            <person name="Ortiz-Santana B."/>
            <person name="Ovrebo C."/>
            <person name="Racz N."/>
            <person name="Riley R."/>
            <person name="Savchenko A."/>
            <person name="Shiryaev A."/>
            <person name="Soop K."/>
            <person name="Spirin V."/>
            <person name="Szebenyi C."/>
            <person name="Tomsovsky M."/>
            <person name="Tulloss R.E."/>
            <person name="Uehling J."/>
            <person name="Grigoriev I.V."/>
            <person name="Vagvolgyi C."/>
            <person name="Papp T."/>
            <person name="Martin F.M."/>
            <person name="Miettinen O."/>
            <person name="Hibbett D.S."/>
            <person name="Nagy L.G."/>
        </authorList>
    </citation>
    <scope>NUCLEOTIDE SEQUENCE [LARGE SCALE GENOMIC DNA]</scope>
    <source>
        <strain evidence="5 6">FP101781</strain>
    </source>
</reference>
<keyword evidence="1" id="KW-0677">Repeat</keyword>
<gene>
    <name evidence="5" type="ORF">FA13DRAFT_1752230</name>
</gene>
<feature type="compositionally biased region" description="Pro residues" evidence="4">
    <location>
        <begin position="437"/>
        <end position="447"/>
    </location>
</feature>
<dbReference type="OrthoDB" id="194358at2759"/>
<feature type="region of interest" description="Disordered" evidence="4">
    <location>
        <begin position="1011"/>
        <end position="1030"/>
    </location>
</feature>
<feature type="region of interest" description="Disordered" evidence="4">
    <location>
        <begin position="342"/>
        <end position="481"/>
    </location>
</feature>
<dbReference type="SMART" id="SM00248">
    <property type="entry name" value="ANK"/>
    <property type="match status" value="3"/>
</dbReference>
<dbReference type="STRING" id="71717.A0A4Y7TV21"/>
<evidence type="ECO:0000313" key="5">
    <source>
        <dbReference type="EMBL" id="TEB37452.1"/>
    </source>
</evidence>
<feature type="region of interest" description="Disordered" evidence="4">
    <location>
        <begin position="652"/>
        <end position="769"/>
    </location>
</feature>
<organism evidence="5 6">
    <name type="scientific">Coprinellus micaceus</name>
    <name type="common">Glistening ink-cap mushroom</name>
    <name type="synonym">Coprinus micaceus</name>
    <dbReference type="NCBI Taxonomy" id="71717"/>
    <lineage>
        <taxon>Eukaryota</taxon>
        <taxon>Fungi</taxon>
        <taxon>Dikarya</taxon>
        <taxon>Basidiomycota</taxon>
        <taxon>Agaricomycotina</taxon>
        <taxon>Agaricomycetes</taxon>
        <taxon>Agaricomycetidae</taxon>
        <taxon>Agaricales</taxon>
        <taxon>Agaricineae</taxon>
        <taxon>Psathyrellaceae</taxon>
        <taxon>Coprinellus</taxon>
    </lineage>
</organism>
<feature type="repeat" description="ANK" evidence="3">
    <location>
        <begin position="106"/>
        <end position="138"/>
    </location>
</feature>
<feature type="compositionally biased region" description="Polar residues" evidence="4">
    <location>
        <begin position="914"/>
        <end position="923"/>
    </location>
</feature>
<feature type="region of interest" description="Disordered" evidence="4">
    <location>
        <begin position="224"/>
        <end position="330"/>
    </location>
</feature>
<dbReference type="EMBL" id="QPFP01000004">
    <property type="protein sequence ID" value="TEB37452.1"/>
    <property type="molecule type" value="Genomic_DNA"/>
</dbReference>
<feature type="region of interest" description="Disordered" evidence="4">
    <location>
        <begin position="1042"/>
        <end position="1094"/>
    </location>
</feature>
<dbReference type="InterPro" id="IPR002110">
    <property type="entry name" value="Ankyrin_rpt"/>
</dbReference>
<sequence>MPAPLRTPISKAEAKYNVITEFPKLGLHEAAASGNLGLVEYALDHGQPVNSVLDGVLPLHAACAGGHIQVVKVLIEHGADVNAPRLPRRYFNDKNRDASAPIVGTSLSTPLHFAAANGNTEVVTLLLHHGAQAERADKYGVTPEKLARDNNWIECAQVLREWVINKDRDLREREEMLSREGAGAASASSSNVNQVFSMESEPPSTRRRLHVKHSIDTALNILKSSHPDHCSRPNHPAQSTSPPSSPFKPFGDYSFDPDANGNSSPMDQQTRRPSLPHISPSTPTEFSRRKATAPLPSPMQRRPRSAGTGADRSRETENVHLPFGRGGQGRKLASKISLLFKKGADSPSEPQSDAHSAPITNSPTPASASTSTLPLAPTASSRGRPSAQNEGSSDQSPTRRRNHASSDASSRSYKITPQPMQLQPPSTSFLDLDNSAPPSPAMRPPLPSAVDLHNALAQHGRDRSRSNATNISTVSGSDYSSGEISPPLYGSFPRPSFLLAQGVRNRSDSASSRLVEGETFHFNDSTDQLSAIDDGKGTVRPGILRGHHRTGSSGQASTPVRALRFDSASSGDRTRRDQSLTGSPASIHLRLHPTTSSSSLRNRVDIATSPDTSRDLSPPPSTRRYARHLDEEEEEQDYGQQLPPSRLAPVIDEDGEELHPPSALFSRDRGMSFGSSPDASLSPVPLQHGGYADARQPLKSRISPSVSTPSQSMEAKATIHSDDKLAVPDPGRGRGDSLSSTSTADSGNGSQFGTTSSSNGSGSGTSVTVLTPAADSIPLPSAGQALERDKLHETIAEPDGRNPNSLLDIPSPPQLRTQMSSSQTTLNERRAHSPLDIEIAHISSHAQAEALVEKTRQDILELASSQDPNAGPTPLSARLAALGETLALERKLREQEKLMVGSNESLQVPKPSPLGQSFDNLTPISPRHGVERQHSLETKARPKQRVKAKDPRRPSTADGLSTRNPSGTSFFPGEHSRHQTSLSVSPPTITQTSTSFDRRDLLSAPNQRDAINANAVSNQPSYEPATAPPVLKTRIQKQLDVDGDSLSRVSSAECVDTETESTSPGLAPRLPSTPASARKKDTIRSSSSAKKLTRMGFSATDNTLARSAQQQQQPNTKLFGGFKSIMQTLKGKS</sequence>
<accession>A0A4Y7TV21</accession>
<dbReference type="AlphaFoldDB" id="A0A4Y7TV21"/>
<keyword evidence="6" id="KW-1185">Reference proteome</keyword>
<feature type="compositionally biased region" description="Low complexity" evidence="4">
    <location>
        <begin position="239"/>
        <end position="250"/>
    </location>
</feature>
<feature type="repeat" description="ANK" evidence="3">
    <location>
        <begin position="54"/>
        <end position="86"/>
    </location>
</feature>
<feature type="region of interest" description="Disordered" evidence="4">
    <location>
        <begin position="175"/>
        <end position="208"/>
    </location>
</feature>
<feature type="compositionally biased region" description="Polar residues" evidence="4">
    <location>
        <begin position="958"/>
        <end position="969"/>
    </location>
</feature>
<feature type="compositionally biased region" description="Polar residues" evidence="4">
    <location>
        <begin position="386"/>
        <end position="396"/>
    </location>
</feature>
<dbReference type="PROSITE" id="PS50297">
    <property type="entry name" value="ANK_REP_REGION"/>
    <property type="match status" value="2"/>
</dbReference>
<dbReference type="PROSITE" id="PS50088">
    <property type="entry name" value="ANK_REPEAT"/>
    <property type="match status" value="2"/>
</dbReference>
<dbReference type="Pfam" id="PF12796">
    <property type="entry name" value="Ank_2"/>
    <property type="match status" value="2"/>
</dbReference>
<feature type="compositionally biased region" description="Polar residues" evidence="4">
    <location>
        <begin position="702"/>
        <end position="713"/>
    </location>
</feature>
<feature type="compositionally biased region" description="Low complexity" evidence="4">
    <location>
        <begin position="746"/>
        <end position="766"/>
    </location>
</feature>
<proteinExistence type="predicted"/>
<evidence type="ECO:0000256" key="2">
    <source>
        <dbReference type="ARBA" id="ARBA00023043"/>
    </source>
</evidence>
<comment type="caution">
    <text evidence="5">The sequence shown here is derived from an EMBL/GenBank/DDBJ whole genome shotgun (WGS) entry which is preliminary data.</text>
</comment>
<dbReference type="PANTHER" id="PTHR24173:SF74">
    <property type="entry name" value="ANKYRIN REPEAT DOMAIN-CONTAINING PROTEIN 16"/>
    <property type="match status" value="1"/>
</dbReference>
<evidence type="ECO:0000256" key="3">
    <source>
        <dbReference type="PROSITE-ProRule" id="PRU00023"/>
    </source>
</evidence>
<feature type="compositionally biased region" description="Polar residues" evidence="4">
    <location>
        <begin position="260"/>
        <end position="272"/>
    </location>
</feature>
<name>A0A4Y7TV21_COPMI</name>
<dbReference type="InterPro" id="IPR036770">
    <property type="entry name" value="Ankyrin_rpt-contain_sf"/>
</dbReference>
<keyword evidence="2 3" id="KW-0040">ANK repeat</keyword>
<dbReference type="PANTHER" id="PTHR24173">
    <property type="entry name" value="ANKYRIN REPEAT CONTAINING"/>
    <property type="match status" value="1"/>
</dbReference>
<dbReference type="SUPFAM" id="SSF48403">
    <property type="entry name" value="Ankyrin repeat"/>
    <property type="match status" value="1"/>
</dbReference>
<feature type="compositionally biased region" description="Polar residues" evidence="4">
    <location>
        <begin position="814"/>
        <end position="825"/>
    </location>
</feature>
<feature type="compositionally biased region" description="Polar residues" evidence="4">
    <location>
        <begin position="979"/>
        <end position="995"/>
    </location>
</feature>
<evidence type="ECO:0000313" key="6">
    <source>
        <dbReference type="Proteomes" id="UP000298030"/>
    </source>
</evidence>
<feature type="region of interest" description="Disordered" evidence="4">
    <location>
        <begin position="899"/>
        <end position="996"/>
    </location>
</feature>
<feature type="compositionally biased region" description="Polar residues" evidence="4">
    <location>
        <begin position="405"/>
        <end position="429"/>
    </location>
</feature>